<dbReference type="EMBL" id="SLXA01000003">
    <property type="protein sequence ID" value="TCO85489.1"/>
    <property type="molecule type" value="Genomic_DNA"/>
</dbReference>
<sequence>MKEKINLLSKGIFEYGCPDIHVSEESICLEVEAGSSFSGEFRVYATNGIDVRAKVFSSNKQMRCTETDIIGTDNRIHFTFMAENMEPGDKAEGHISIISNGGELQVPYRVSVRSPYCMTSFGEVGNLEEFSRLAAEHWQEAVNLFKSADFPRVFLVNKIHAHIYEKLMKSRNVNQALEEFLYTLKKKQKVTISVTQREIIQNNLSEAFSDKLVLEKNTWGYQEIFIHAEGDFLSVYKKRLTTQDFLGSYYELEYFINPEFLKRGRNSGRIVLSTFSQSIEIKVCCDQEVFREEDEPHASIRSSIYNIERRYLDWKAGKIDMDTWSRESREDVDCCRNNSDSVRYALLEAHFLMTIGEEEGAKDIVSHINGRELRRNCLLEYCYYMYITSLYRREPDYTHYVIQRMWEFYEGQCDRWELLWMLIQLDERLMGGGVHTFKRIKAEFERGCHSPLMYQEALHLANEDPSMVRELDAFEAQLLHWGTRYETLSASLMYQFADLAVRERKYRPLVLRSMMRLCERHENKEFLAAVCSMLMKGHLIDKKYNEWYLKGILHSVKLARLYEFYMQSLDEEAVKELPSAVLYYFNYNNQLDWKRKAFLYRYIIRHRQNQERIYYSYENIMKAFTYEQLSLGHIDANLAELYKFYITRDKMNSKLARELPDIMFKYQIQCSHPGIISVVVSMREVDREFIYPVENGKAYVDIFMDEYNIAFEDMDGNRYVRTVEYTMDKLMDESEFIKDCYELCPENVKVLLNRSERALKYQMIDDTSIEIFKRTLKIHYISNEYQKNILKNLIDIYYENYEGETLEKYLIRLDIHLLGSEERGSIIEYYIQRGFYEKALEAISEYGYENIRDKRLMRLTSRMIRKRNYEEDGLLLEMAFYTFKAGKYDESILEYLNRYYLGTTKDYMDIWKAAVGFEVEVHQLEEKMLCQVLFTEDMVEESSPVFDSYYRMRPNIKIVRAYLAYNAYSCLVKDTELKENLFQYMEIEMDQMDRGRDICSLAILKYLSEPAHGENQYSDWIRREVRRFMSRGIMLPWFKSFMNLTDIPRELLDRVFVTFITNPEHTVKVRYRIQSDAQDSEWKEENMQNVYGGIFVSSWPLFAGEKLIWQALDDDGEDITVTESREIQREADGERTPVGGMDYINRMILQKDFNDYDALYRTACEYSRRKAVAGEVFDLL</sequence>
<evidence type="ECO:0000313" key="4">
    <source>
        <dbReference type="Proteomes" id="UP000295711"/>
    </source>
</evidence>
<dbReference type="AlphaFoldDB" id="A0A4R2LH81"/>
<dbReference type="InterPro" id="IPR043774">
    <property type="entry name" value="DUF5717_C"/>
</dbReference>
<dbReference type="OrthoDB" id="9758235at2"/>
<feature type="domain" description="DUF5717" evidence="2">
    <location>
        <begin position="1"/>
        <end position="870"/>
    </location>
</feature>
<name>A0A4R2LH81_9FIRM</name>
<dbReference type="Pfam" id="PF18984">
    <property type="entry name" value="DUF5717_N"/>
    <property type="match status" value="1"/>
</dbReference>
<protein>
    <recommendedName>
        <fullName evidence="5">DUF5717 domain-containing protein</fullName>
    </recommendedName>
</protein>
<dbReference type="Pfam" id="PF18983">
    <property type="entry name" value="DUF5717"/>
    <property type="match status" value="1"/>
</dbReference>
<evidence type="ECO:0008006" key="5">
    <source>
        <dbReference type="Google" id="ProtNLM"/>
    </source>
</evidence>
<organism evidence="3 4">
    <name type="scientific">Frisingicoccus caecimuris</name>
    <dbReference type="NCBI Taxonomy" id="1796636"/>
    <lineage>
        <taxon>Bacteria</taxon>
        <taxon>Bacillati</taxon>
        <taxon>Bacillota</taxon>
        <taxon>Clostridia</taxon>
        <taxon>Lachnospirales</taxon>
        <taxon>Lachnospiraceae</taxon>
        <taxon>Frisingicoccus</taxon>
    </lineage>
</organism>
<evidence type="ECO:0000313" key="3">
    <source>
        <dbReference type="EMBL" id="TCO85489.1"/>
    </source>
</evidence>
<reference evidence="3 4" key="1">
    <citation type="submission" date="2019-03" db="EMBL/GenBank/DDBJ databases">
        <title>Genomic Encyclopedia of Type Strains, Phase IV (KMG-IV): sequencing the most valuable type-strain genomes for metagenomic binning, comparative biology and taxonomic classification.</title>
        <authorList>
            <person name="Goeker M."/>
        </authorList>
    </citation>
    <scope>NUCLEOTIDE SEQUENCE [LARGE SCALE GENOMIC DNA]</scope>
    <source>
        <strain evidence="3 4">DSM 28559</strain>
    </source>
</reference>
<comment type="caution">
    <text evidence="3">The sequence shown here is derived from an EMBL/GenBank/DDBJ whole genome shotgun (WGS) entry which is preliminary data.</text>
</comment>
<proteinExistence type="predicted"/>
<evidence type="ECO:0000259" key="1">
    <source>
        <dbReference type="Pfam" id="PF18983"/>
    </source>
</evidence>
<accession>A0A4R2LH81</accession>
<gene>
    <name evidence="3" type="ORF">EV212_103211</name>
</gene>
<feature type="domain" description="DUF5717" evidence="1">
    <location>
        <begin position="872"/>
        <end position="1177"/>
    </location>
</feature>
<dbReference type="InterPro" id="IPR043775">
    <property type="entry name" value="DUF5717_N"/>
</dbReference>
<keyword evidence="4" id="KW-1185">Reference proteome</keyword>
<evidence type="ECO:0000259" key="2">
    <source>
        <dbReference type="Pfam" id="PF18984"/>
    </source>
</evidence>
<dbReference type="Proteomes" id="UP000295711">
    <property type="component" value="Unassembled WGS sequence"/>
</dbReference>
<dbReference type="RefSeq" id="WP_132089852.1">
    <property type="nucleotide sequence ID" value="NZ_JANKAQ010000003.1"/>
</dbReference>